<keyword evidence="3" id="KW-1185">Reference proteome</keyword>
<gene>
    <name evidence="2" type="ORF">MATL_G00151430</name>
</gene>
<proteinExistence type="predicted"/>
<dbReference type="AlphaFoldDB" id="A0A9D3PUH5"/>
<protein>
    <recommendedName>
        <fullName evidence="1">PARP4 MVP-ID C-terminal domain-containing protein</fullName>
    </recommendedName>
</protein>
<dbReference type="OrthoDB" id="5990634at2759"/>
<evidence type="ECO:0000313" key="3">
    <source>
        <dbReference type="Proteomes" id="UP001046870"/>
    </source>
</evidence>
<dbReference type="Pfam" id="PF26156">
    <property type="entry name" value="PARP4_MVP-ID"/>
    <property type="match status" value="1"/>
</dbReference>
<dbReference type="InterPro" id="IPR058904">
    <property type="entry name" value="PARP4_MVP-ID"/>
</dbReference>
<evidence type="ECO:0000313" key="2">
    <source>
        <dbReference type="EMBL" id="KAG7467260.1"/>
    </source>
</evidence>
<reference evidence="2" key="1">
    <citation type="submission" date="2021-01" db="EMBL/GenBank/DDBJ databases">
        <authorList>
            <person name="Zahm M."/>
            <person name="Roques C."/>
            <person name="Cabau C."/>
            <person name="Klopp C."/>
            <person name="Donnadieu C."/>
            <person name="Jouanno E."/>
            <person name="Lampietro C."/>
            <person name="Louis A."/>
            <person name="Herpin A."/>
            <person name="Echchiki A."/>
            <person name="Berthelot C."/>
            <person name="Parey E."/>
            <person name="Roest-Crollius H."/>
            <person name="Braasch I."/>
            <person name="Postlethwait J."/>
            <person name="Bobe J."/>
            <person name="Montfort J."/>
            <person name="Bouchez O."/>
            <person name="Begum T."/>
            <person name="Mejri S."/>
            <person name="Adams A."/>
            <person name="Chen W.-J."/>
            <person name="Guiguen Y."/>
        </authorList>
    </citation>
    <scope>NUCLEOTIDE SEQUENCE</scope>
    <source>
        <strain evidence="2">YG-15Mar2019-1</strain>
        <tissue evidence="2">Brain</tissue>
    </source>
</reference>
<dbReference type="PANTHER" id="PTHR46530">
    <property type="entry name" value="PROTEIN MONO-ADP-RIBOSYLTRANSFERASE PARP4"/>
    <property type="match status" value="1"/>
</dbReference>
<dbReference type="GO" id="GO:0005737">
    <property type="term" value="C:cytoplasm"/>
    <property type="evidence" value="ECO:0007669"/>
    <property type="project" value="TreeGrafter"/>
</dbReference>
<dbReference type="PANTHER" id="PTHR46530:SF1">
    <property type="entry name" value="PROTEIN MONO-ADP-RIBOSYLTRANSFERASE PARP4"/>
    <property type="match status" value="1"/>
</dbReference>
<sequence length="357" mass="38902">MAAPSVRASGLQVLHSPQQENFSFRSGRSRSVSLPKKIFPIIGTAAADHKLTQDTQARGFGAAVSFGSSPGASLPAPYLRTKFIPHALTPSQPLFGAAMPHNVTPFQFGSVSGTPITYSGFQFGATAGHAVTPSASLFEAAAGSTITPSLPDVLTLSEFTCSSSLSENNKRKKAQMRIDEGRGHGMDRLTSLREREKSRGLSWGELFDLQHQDGYWECTGRLGSILGLDIEFFANVFLKEKGIISLGVRAHADILRLVATLLVLQLMRVMGLAEGSLLKTLFRLEEVPALKSTRWEAVKRAVDWVSWADRQYPCVCSRLEFGQDWESATRQLLGVDPPHPYSPLHPILERSAGIQAQ</sequence>
<organism evidence="2 3">
    <name type="scientific">Megalops atlanticus</name>
    <name type="common">Tarpon</name>
    <name type="synonym">Clupea gigantea</name>
    <dbReference type="NCBI Taxonomy" id="7932"/>
    <lineage>
        <taxon>Eukaryota</taxon>
        <taxon>Metazoa</taxon>
        <taxon>Chordata</taxon>
        <taxon>Craniata</taxon>
        <taxon>Vertebrata</taxon>
        <taxon>Euteleostomi</taxon>
        <taxon>Actinopterygii</taxon>
        <taxon>Neopterygii</taxon>
        <taxon>Teleostei</taxon>
        <taxon>Elopiformes</taxon>
        <taxon>Megalopidae</taxon>
        <taxon>Megalops</taxon>
    </lineage>
</organism>
<dbReference type="GO" id="GO:0003950">
    <property type="term" value="F:NAD+ poly-ADP-ribosyltransferase activity"/>
    <property type="evidence" value="ECO:0007669"/>
    <property type="project" value="InterPro"/>
</dbReference>
<dbReference type="Proteomes" id="UP001046870">
    <property type="component" value="Chromosome 12"/>
</dbReference>
<accession>A0A9D3PUH5</accession>
<comment type="caution">
    <text evidence="2">The sequence shown here is derived from an EMBL/GenBank/DDBJ whole genome shotgun (WGS) entry which is preliminary data.</text>
</comment>
<feature type="domain" description="PARP4 MVP-ID C-terminal" evidence="1">
    <location>
        <begin position="205"/>
        <end position="349"/>
    </location>
</feature>
<dbReference type="EMBL" id="JAFDVH010000012">
    <property type="protein sequence ID" value="KAG7467260.1"/>
    <property type="molecule type" value="Genomic_DNA"/>
</dbReference>
<evidence type="ECO:0000259" key="1">
    <source>
        <dbReference type="Pfam" id="PF26156"/>
    </source>
</evidence>
<dbReference type="InterPro" id="IPR031273">
    <property type="entry name" value="PARP4"/>
</dbReference>
<name>A0A9D3PUH5_MEGAT</name>